<dbReference type="PRINTS" id="PR00039">
    <property type="entry name" value="HTHLYSR"/>
</dbReference>
<dbReference type="OrthoDB" id="8713720at2"/>
<dbReference type="SUPFAM" id="SSF46785">
    <property type="entry name" value="Winged helix' DNA-binding domain"/>
    <property type="match status" value="1"/>
</dbReference>
<dbReference type="InterPro" id="IPR050950">
    <property type="entry name" value="HTH-type_LysR_regulators"/>
</dbReference>
<reference evidence="6 7" key="1">
    <citation type="submission" date="2018-04" db="EMBL/GenBank/DDBJ databases">
        <title>Bordetella sp. HZ20 isolated from seawater.</title>
        <authorList>
            <person name="Sun C."/>
        </authorList>
    </citation>
    <scope>NUCLEOTIDE SEQUENCE [LARGE SCALE GENOMIC DNA]</scope>
    <source>
        <strain evidence="6 7">HZ20</strain>
    </source>
</reference>
<dbReference type="PANTHER" id="PTHR30419">
    <property type="entry name" value="HTH-TYPE TRANSCRIPTIONAL REGULATOR YBHD"/>
    <property type="match status" value="1"/>
</dbReference>
<dbReference type="Pfam" id="PF03466">
    <property type="entry name" value="LysR_substrate"/>
    <property type="match status" value="1"/>
</dbReference>
<dbReference type="InterPro" id="IPR000847">
    <property type="entry name" value="LysR_HTH_N"/>
</dbReference>
<dbReference type="InterPro" id="IPR036390">
    <property type="entry name" value="WH_DNA-bd_sf"/>
</dbReference>
<name>A0A2R4XL64_9BURK</name>
<dbReference type="EMBL" id="CP028901">
    <property type="protein sequence ID" value="AWB34536.1"/>
    <property type="molecule type" value="Genomic_DNA"/>
</dbReference>
<organism evidence="6 7">
    <name type="scientific">Orrella marina</name>
    <dbReference type="NCBI Taxonomy" id="2163011"/>
    <lineage>
        <taxon>Bacteria</taxon>
        <taxon>Pseudomonadati</taxon>
        <taxon>Pseudomonadota</taxon>
        <taxon>Betaproteobacteria</taxon>
        <taxon>Burkholderiales</taxon>
        <taxon>Alcaligenaceae</taxon>
        <taxon>Orrella</taxon>
    </lineage>
</organism>
<dbReference type="Proteomes" id="UP000244571">
    <property type="component" value="Chromosome"/>
</dbReference>
<comment type="similarity">
    <text evidence="1">Belongs to the LysR transcriptional regulatory family.</text>
</comment>
<keyword evidence="7" id="KW-1185">Reference proteome</keyword>
<dbReference type="AlphaFoldDB" id="A0A2R4XL64"/>
<accession>A0A2R4XL64</accession>
<dbReference type="GO" id="GO:0003677">
    <property type="term" value="F:DNA binding"/>
    <property type="evidence" value="ECO:0007669"/>
    <property type="project" value="UniProtKB-KW"/>
</dbReference>
<feature type="domain" description="HTH lysR-type" evidence="5">
    <location>
        <begin position="10"/>
        <end position="67"/>
    </location>
</feature>
<evidence type="ECO:0000259" key="5">
    <source>
        <dbReference type="PROSITE" id="PS50931"/>
    </source>
</evidence>
<sequence>MPIINPRRRVNIRDLEAFVEVAQALSFSRAAENLHISQPTLSDKIRNLERTIGARLLDRHTRSVELTSVGKEFLKLGRQLLFEFDLTFERLESVVTGNAGSLRIAASPSVMASFLPGALRRFSGRLPGVEVQLIEKVYEDCIDALRCRQVEVVLTPRKQTAADLMQRELFVDKLVLICPEGHPLTHFQSVRWEQIAQFPQVAMRPTSNVRQLIDHEYLRIGLTVTPVYEVDRVNSMIGFIGAGLGIGILPSSFLRVYNQDAISLVPIDDLALSRVICASYLLDATLSSPAQIFIETCIEHLLDTETIKLTDSVRTPRNGSGVVS</sequence>
<evidence type="ECO:0000256" key="3">
    <source>
        <dbReference type="ARBA" id="ARBA00023125"/>
    </source>
</evidence>
<evidence type="ECO:0000313" key="6">
    <source>
        <dbReference type="EMBL" id="AWB34536.1"/>
    </source>
</evidence>
<dbReference type="FunFam" id="1.10.10.10:FF:000001">
    <property type="entry name" value="LysR family transcriptional regulator"/>
    <property type="match status" value="1"/>
</dbReference>
<evidence type="ECO:0000256" key="1">
    <source>
        <dbReference type="ARBA" id="ARBA00009437"/>
    </source>
</evidence>
<dbReference type="InterPro" id="IPR036388">
    <property type="entry name" value="WH-like_DNA-bd_sf"/>
</dbReference>
<keyword evidence="3" id="KW-0238">DNA-binding</keyword>
<dbReference type="InterPro" id="IPR005119">
    <property type="entry name" value="LysR_subst-bd"/>
</dbReference>
<dbReference type="PROSITE" id="PS50931">
    <property type="entry name" value="HTH_LYSR"/>
    <property type="match status" value="1"/>
</dbReference>
<evidence type="ECO:0000313" key="7">
    <source>
        <dbReference type="Proteomes" id="UP000244571"/>
    </source>
</evidence>
<dbReference type="GO" id="GO:0003700">
    <property type="term" value="F:DNA-binding transcription factor activity"/>
    <property type="evidence" value="ECO:0007669"/>
    <property type="project" value="InterPro"/>
</dbReference>
<dbReference type="Gene3D" id="3.40.190.290">
    <property type="match status" value="1"/>
</dbReference>
<dbReference type="GO" id="GO:0005829">
    <property type="term" value="C:cytosol"/>
    <property type="evidence" value="ECO:0007669"/>
    <property type="project" value="TreeGrafter"/>
</dbReference>
<evidence type="ECO:0000256" key="2">
    <source>
        <dbReference type="ARBA" id="ARBA00023015"/>
    </source>
</evidence>
<protein>
    <recommendedName>
        <fullName evidence="5">HTH lysR-type domain-containing protein</fullName>
    </recommendedName>
</protein>
<proteinExistence type="inferred from homology"/>
<dbReference type="KEGG" id="boz:DBV39_13370"/>
<keyword evidence="2" id="KW-0805">Transcription regulation</keyword>
<dbReference type="Gene3D" id="1.10.10.10">
    <property type="entry name" value="Winged helix-like DNA-binding domain superfamily/Winged helix DNA-binding domain"/>
    <property type="match status" value="1"/>
</dbReference>
<dbReference type="SUPFAM" id="SSF53850">
    <property type="entry name" value="Periplasmic binding protein-like II"/>
    <property type="match status" value="1"/>
</dbReference>
<gene>
    <name evidence="6" type="ORF">DBV39_13370</name>
</gene>
<dbReference type="CDD" id="cd08440">
    <property type="entry name" value="PBP2_LTTR_like_4"/>
    <property type="match status" value="1"/>
</dbReference>
<dbReference type="Pfam" id="PF00126">
    <property type="entry name" value="HTH_1"/>
    <property type="match status" value="1"/>
</dbReference>
<keyword evidence="4" id="KW-0804">Transcription</keyword>
<evidence type="ECO:0000256" key="4">
    <source>
        <dbReference type="ARBA" id="ARBA00023163"/>
    </source>
</evidence>